<evidence type="ECO:0000256" key="2">
    <source>
        <dbReference type="ARBA" id="ARBA00022559"/>
    </source>
</evidence>
<evidence type="ECO:0000256" key="6">
    <source>
        <dbReference type="ARBA" id="ARBA00023004"/>
    </source>
</evidence>
<evidence type="ECO:0000259" key="10">
    <source>
        <dbReference type="PROSITE" id="PS50157"/>
    </source>
</evidence>
<comment type="caution">
    <text evidence="12">The sequence shown here is derived from an EMBL/GenBank/DDBJ whole genome shotgun (WGS) entry which is preliminary data.</text>
</comment>
<evidence type="ECO:0008006" key="14">
    <source>
        <dbReference type="Google" id="ProtNLM"/>
    </source>
</evidence>
<keyword evidence="13" id="KW-1185">Reference proteome</keyword>
<dbReference type="InterPro" id="IPR013087">
    <property type="entry name" value="Znf_C2H2_type"/>
</dbReference>
<evidence type="ECO:0000256" key="4">
    <source>
        <dbReference type="ARBA" id="ARBA00022723"/>
    </source>
</evidence>
<dbReference type="PROSITE" id="PS50157">
    <property type="entry name" value="ZINC_FINGER_C2H2_2"/>
    <property type="match status" value="1"/>
</dbReference>
<dbReference type="Proteomes" id="UP001521184">
    <property type="component" value="Unassembled WGS sequence"/>
</dbReference>
<gene>
    <name evidence="12" type="ORF">SLS58_011238</name>
</gene>
<evidence type="ECO:0000256" key="8">
    <source>
        <dbReference type="PROSITE-ProRule" id="PRU00042"/>
    </source>
</evidence>
<dbReference type="Pfam" id="PF01328">
    <property type="entry name" value="Peroxidase_2"/>
    <property type="match status" value="1"/>
</dbReference>
<evidence type="ECO:0000259" key="11">
    <source>
        <dbReference type="PROSITE" id="PS51405"/>
    </source>
</evidence>
<sequence length="572" mass="64461">MHHSFALVSFLVPAALAFSHLARDDGRLPVHQGLPIRHRDGGLKPKHLTWSAPGEGDVRAPCPALNTLANHGFLPHDGRNITLDKVTSAFGDGLNIDATLAATLFAAAPATNPLPNATWFDLDMLQPHDVIEHDASMSRADVYFNPSNLFDADTFDSFLGFFGANATFLSVNATAAARTRHAYAMSQINPEFNVTETNLPIMMGETALSILMWDDTPGAERDLFEYFFTTITRRQHSSNANPFKCPHCTQAFKSEKRLKMHVEPTHCIPARLTCPLCTATAGFERPRMLAQHMRDKHAARAAALEAVYSPLDRFFRAHEMDNSRSHMRLVYVDADLPDHLWVKCYDLVEENIYNDERVLAMPKHFHYEPFLPPSASFALLRKARRWADGWESMKKAHADYGAALVGELRLAFGKHVGELESWRKLCKAVGVPPKRLPADVDRCRELLHGKHINLVDLASWARWRGDEVQGKMVAAFESASALHSYAKRTWKAFPREYLETVKLDDSRARREVVPYLLGTMLDGCRKNPAFGLYSGPPLREDKRMERLKRAIIEWERKVGPNNAIGLSLKMFE</sequence>
<dbReference type="InterPro" id="IPR000028">
    <property type="entry name" value="Chloroperoxidase"/>
</dbReference>
<comment type="similarity">
    <text evidence="7">Belongs to the chloroperoxidase family.</text>
</comment>
<keyword evidence="2" id="KW-0575">Peroxidase</keyword>
<evidence type="ECO:0000313" key="13">
    <source>
        <dbReference type="Proteomes" id="UP001521184"/>
    </source>
</evidence>
<feature type="domain" description="Heme haloperoxidase family profile" evidence="11">
    <location>
        <begin position="46"/>
        <end position="274"/>
    </location>
</feature>
<dbReference type="Gene3D" id="1.10.489.10">
    <property type="entry name" value="Chloroperoxidase-like"/>
    <property type="match status" value="1"/>
</dbReference>
<comment type="cofactor">
    <cofactor evidence="1">
        <name>heme b</name>
        <dbReference type="ChEBI" id="CHEBI:60344"/>
    </cofactor>
</comment>
<dbReference type="PROSITE" id="PS00028">
    <property type="entry name" value="ZINC_FINGER_C2H2_1"/>
    <property type="match status" value="1"/>
</dbReference>
<keyword evidence="6" id="KW-0408">Iron</keyword>
<keyword evidence="8" id="KW-0862">Zinc</keyword>
<reference evidence="12 13" key="1">
    <citation type="journal article" date="2023" name="Plant Dis.">
        <title>First Report of Diplodia intermedia Causing Canker and Dieback Diseases on Apple Trees in Canada.</title>
        <authorList>
            <person name="Ellouze W."/>
            <person name="Ilyukhin E."/>
            <person name="Sulman M."/>
            <person name="Ali S."/>
        </authorList>
    </citation>
    <scope>NUCLEOTIDE SEQUENCE [LARGE SCALE GENOMIC DNA]</scope>
    <source>
        <strain evidence="12 13">M45-28</strain>
    </source>
</reference>
<dbReference type="PANTHER" id="PTHR33577">
    <property type="entry name" value="STERIGMATOCYSTIN BIOSYNTHESIS PEROXIDASE STCC-RELATED"/>
    <property type="match status" value="1"/>
</dbReference>
<evidence type="ECO:0000256" key="5">
    <source>
        <dbReference type="ARBA" id="ARBA00023002"/>
    </source>
</evidence>
<feature type="chain" id="PRO_5046893342" description="C2H2-type domain-containing protein" evidence="9">
    <location>
        <begin position="18"/>
        <end position="572"/>
    </location>
</feature>
<dbReference type="InterPro" id="IPR036851">
    <property type="entry name" value="Chloroperoxidase-like_sf"/>
</dbReference>
<organism evidence="12 13">
    <name type="scientific">Diplodia intermedia</name>
    <dbReference type="NCBI Taxonomy" id="856260"/>
    <lineage>
        <taxon>Eukaryota</taxon>
        <taxon>Fungi</taxon>
        <taxon>Dikarya</taxon>
        <taxon>Ascomycota</taxon>
        <taxon>Pezizomycotina</taxon>
        <taxon>Dothideomycetes</taxon>
        <taxon>Dothideomycetes incertae sedis</taxon>
        <taxon>Botryosphaeriales</taxon>
        <taxon>Botryosphaeriaceae</taxon>
        <taxon>Diplodia</taxon>
    </lineage>
</organism>
<dbReference type="SMART" id="SM00355">
    <property type="entry name" value="ZnF_C2H2"/>
    <property type="match status" value="2"/>
</dbReference>
<evidence type="ECO:0000256" key="9">
    <source>
        <dbReference type="SAM" id="SignalP"/>
    </source>
</evidence>
<keyword evidence="4" id="KW-0479">Metal-binding</keyword>
<dbReference type="PANTHER" id="PTHR33577:SF7">
    <property type="entry name" value="HEME HALOPEROXIDASE FAMILY PROFILE DOMAIN-CONTAINING PROTEIN"/>
    <property type="match status" value="1"/>
</dbReference>
<keyword evidence="3" id="KW-0349">Heme</keyword>
<evidence type="ECO:0000313" key="12">
    <source>
        <dbReference type="EMBL" id="KAL1633030.1"/>
    </source>
</evidence>
<proteinExistence type="inferred from homology"/>
<protein>
    <recommendedName>
        <fullName evidence="14">C2H2-type domain-containing protein</fullName>
    </recommendedName>
</protein>
<keyword evidence="9" id="KW-0732">Signal</keyword>
<dbReference type="EMBL" id="JAKEKT020000168">
    <property type="protein sequence ID" value="KAL1633030.1"/>
    <property type="molecule type" value="Genomic_DNA"/>
</dbReference>
<accession>A0ABR3T0F3</accession>
<keyword evidence="5" id="KW-0560">Oxidoreductase</keyword>
<evidence type="ECO:0000256" key="7">
    <source>
        <dbReference type="ARBA" id="ARBA00025795"/>
    </source>
</evidence>
<feature type="domain" description="C2H2-type" evidence="10">
    <location>
        <begin position="243"/>
        <end position="266"/>
    </location>
</feature>
<name>A0ABR3T0F3_9PEZI</name>
<evidence type="ECO:0000256" key="3">
    <source>
        <dbReference type="ARBA" id="ARBA00022617"/>
    </source>
</evidence>
<feature type="signal peptide" evidence="9">
    <location>
        <begin position="1"/>
        <end position="17"/>
    </location>
</feature>
<evidence type="ECO:0000256" key="1">
    <source>
        <dbReference type="ARBA" id="ARBA00001970"/>
    </source>
</evidence>
<keyword evidence="8" id="KW-0863">Zinc-finger</keyword>
<dbReference type="PROSITE" id="PS51405">
    <property type="entry name" value="HEME_HALOPEROXIDASE"/>
    <property type="match status" value="1"/>
</dbReference>
<dbReference type="SUPFAM" id="SSF47571">
    <property type="entry name" value="Cloroperoxidase"/>
    <property type="match status" value="1"/>
</dbReference>